<keyword evidence="1" id="KW-0175">Coiled coil</keyword>
<feature type="non-terminal residue" evidence="2">
    <location>
        <position position="1"/>
    </location>
</feature>
<feature type="coiled-coil region" evidence="1">
    <location>
        <begin position="140"/>
        <end position="216"/>
    </location>
</feature>
<evidence type="ECO:0000313" key="2">
    <source>
        <dbReference type="EMBL" id="KKN09041.1"/>
    </source>
</evidence>
<protein>
    <submittedName>
        <fullName evidence="2">Uncharacterized protein</fullName>
    </submittedName>
</protein>
<name>A0A0F9Q711_9ZZZZ</name>
<comment type="caution">
    <text evidence="2">The sequence shown here is derived from an EMBL/GenBank/DDBJ whole genome shotgun (WGS) entry which is preliminary data.</text>
</comment>
<dbReference type="EMBL" id="LAZR01004389">
    <property type="protein sequence ID" value="KKN09041.1"/>
    <property type="molecule type" value="Genomic_DNA"/>
</dbReference>
<reference evidence="2" key="1">
    <citation type="journal article" date="2015" name="Nature">
        <title>Complex archaea that bridge the gap between prokaryotes and eukaryotes.</title>
        <authorList>
            <person name="Spang A."/>
            <person name="Saw J.H."/>
            <person name="Jorgensen S.L."/>
            <person name="Zaremba-Niedzwiedzka K."/>
            <person name="Martijn J."/>
            <person name="Lind A.E."/>
            <person name="van Eijk R."/>
            <person name="Schleper C."/>
            <person name="Guy L."/>
            <person name="Ettema T.J."/>
        </authorList>
    </citation>
    <scope>NUCLEOTIDE SEQUENCE</scope>
</reference>
<gene>
    <name evidence="2" type="ORF">LCGC14_1050550</name>
</gene>
<evidence type="ECO:0000256" key="1">
    <source>
        <dbReference type="SAM" id="Coils"/>
    </source>
</evidence>
<organism evidence="2">
    <name type="scientific">marine sediment metagenome</name>
    <dbReference type="NCBI Taxonomy" id="412755"/>
    <lineage>
        <taxon>unclassified sequences</taxon>
        <taxon>metagenomes</taxon>
        <taxon>ecological metagenomes</taxon>
    </lineage>
</organism>
<dbReference type="AlphaFoldDB" id="A0A0F9Q711"/>
<accession>A0A0F9Q711</accession>
<sequence length="218" mass="25743">KSIEIAKKIITIAEKNEMSIILNEEKKFIDVTQKILTPENHNENRLEELKILRHSYYSSGKYDEAIQISNVLIELASEANLVETVKTEENFIALLQDKINQKSSKVESFESLKNLGLVKQKQASSLKIKQKSEINLDSTLSAEENKIRLTKVKLEEEKENFLLEKREFESNKEIFMEEQRKFKEEREIFEQEKINLEEEKENFNQEKLMFEEAKKKLL</sequence>
<proteinExistence type="predicted"/>